<feature type="transmembrane region" description="Helical" evidence="1">
    <location>
        <begin position="58"/>
        <end position="80"/>
    </location>
</feature>
<gene>
    <name evidence="3" type="ORF">SAMN05421770_10777</name>
</gene>
<reference evidence="3 4" key="1">
    <citation type="submission" date="2017-06" db="EMBL/GenBank/DDBJ databases">
        <authorList>
            <person name="Kim H.J."/>
            <person name="Triplett B.A."/>
        </authorList>
    </citation>
    <scope>NUCLEOTIDE SEQUENCE [LARGE SCALE GENOMIC DNA]</scope>
    <source>
        <strain evidence="3 4">DSM 18704</strain>
    </source>
</reference>
<feature type="transmembrane region" description="Helical" evidence="1">
    <location>
        <begin position="185"/>
        <end position="202"/>
    </location>
</feature>
<dbReference type="EMBL" id="FZOU01000007">
    <property type="protein sequence ID" value="SNT30647.1"/>
    <property type="molecule type" value="Genomic_DNA"/>
</dbReference>
<dbReference type="RefSeq" id="WP_089409708.1">
    <property type="nucleotide sequence ID" value="NZ_FZOU01000007.1"/>
</dbReference>
<dbReference type="Proteomes" id="UP000198356">
    <property type="component" value="Unassembled WGS sequence"/>
</dbReference>
<name>A0A239LIZ7_9BACT</name>
<protein>
    <recommendedName>
        <fullName evidence="2">CAAX prenyl protease 2/Lysostaphin resistance protein A-like domain-containing protein</fullName>
    </recommendedName>
</protein>
<evidence type="ECO:0000259" key="2">
    <source>
        <dbReference type="Pfam" id="PF02517"/>
    </source>
</evidence>
<accession>A0A239LIZ7</accession>
<feature type="transmembrane region" description="Helical" evidence="1">
    <location>
        <begin position="233"/>
        <end position="254"/>
    </location>
</feature>
<feature type="domain" description="CAAX prenyl protease 2/Lysostaphin resistance protein A-like" evidence="2">
    <location>
        <begin position="145"/>
        <end position="244"/>
    </location>
</feature>
<evidence type="ECO:0000313" key="4">
    <source>
        <dbReference type="Proteomes" id="UP000198356"/>
    </source>
</evidence>
<dbReference type="Pfam" id="PF02517">
    <property type="entry name" value="Rce1-like"/>
    <property type="match status" value="1"/>
</dbReference>
<organism evidence="3 4">
    <name type="scientific">Granulicella rosea</name>
    <dbReference type="NCBI Taxonomy" id="474952"/>
    <lineage>
        <taxon>Bacteria</taxon>
        <taxon>Pseudomonadati</taxon>
        <taxon>Acidobacteriota</taxon>
        <taxon>Terriglobia</taxon>
        <taxon>Terriglobales</taxon>
        <taxon>Acidobacteriaceae</taxon>
        <taxon>Granulicella</taxon>
    </lineage>
</organism>
<feature type="transmembrane region" description="Helical" evidence="1">
    <location>
        <begin position="101"/>
        <end position="122"/>
    </location>
</feature>
<proteinExistence type="predicted"/>
<keyword evidence="1" id="KW-0812">Transmembrane</keyword>
<feature type="transmembrane region" description="Helical" evidence="1">
    <location>
        <begin position="208"/>
        <end position="226"/>
    </location>
</feature>
<keyword evidence="1" id="KW-1133">Transmembrane helix</keyword>
<feature type="transmembrane region" description="Helical" evidence="1">
    <location>
        <begin position="32"/>
        <end position="52"/>
    </location>
</feature>
<sequence>MTPETLPYDAPIFAPPSHPTPDKRIAPWQHTVAVILLLVGWAVGGHATSRMMPGRAHWVTYLSSIMMQWMLLGTCVAGVYGRGEFFARTLRQNARRWDFEILRGIGLYFCLLLIFGTGGALLRRMAPRAGFDSTRVHAMMPTNHWELAMWAFVAFSAGFCEEHVFRGYLLRQAIAWGERLGAPRLVSMAVSAVATSVLFGSLHLYEGFGGAILITLLGIAFCAVSLKTGNLRVVIVAHFLQDFIAVIAMMSHHAPR</sequence>
<dbReference type="GO" id="GO:0080120">
    <property type="term" value="P:CAAX-box protein maturation"/>
    <property type="evidence" value="ECO:0007669"/>
    <property type="project" value="UniProtKB-ARBA"/>
</dbReference>
<dbReference type="InterPro" id="IPR003675">
    <property type="entry name" value="Rce1/LyrA-like_dom"/>
</dbReference>
<evidence type="ECO:0000313" key="3">
    <source>
        <dbReference type="EMBL" id="SNT30647.1"/>
    </source>
</evidence>
<dbReference type="AlphaFoldDB" id="A0A239LIZ7"/>
<keyword evidence="1" id="KW-0472">Membrane</keyword>
<dbReference type="GO" id="GO:0004175">
    <property type="term" value="F:endopeptidase activity"/>
    <property type="evidence" value="ECO:0007669"/>
    <property type="project" value="UniProtKB-ARBA"/>
</dbReference>
<keyword evidence="4" id="KW-1185">Reference proteome</keyword>
<evidence type="ECO:0000256" key="1">
    <source>
        <dbReference type="SAM" id="Phobius"/>
    </source>
</evidence>
<dbReference type="OrthoDB" id="118729at2"/>